<protein>
    <submittedName>
        <fullName evidence="2">Uncharacterized protein</fullName>
    </submittedName>
</protein>
<evidence type="ECO:0000313" key="2">
    <source>
        <dbReference type="EMBL" id="QAS52727.1"/>
    </source>
</evidence>
<organism evidence="2 3">
    <name type="scientific">Halobacillus litoralis</name>
    <dbReference type="NCBI Taxonomy" id="45668"/>
    <lineage>
        <taxon>Bacteria</taxon>
        <taxon>Bacillati</taxon>
        <taxon>Bacillota</taxon>
        <taxon>Bacilli</taxon>
        <taxon>Bacillales</taxon>
        <taxon>Bacillaceae</taxon>
        <taxon>Halobacillus</taxon>
    </lineage>
</organism>
<dbReference type="EMBL" id="CP026118">
    <property type="protein sequence ID" value="QAS52727.1"/>
    <property type="molecule type" value="Genomic_DNA"/>
</dbReference>
<proteinExistence type="predicted"/>
<gene>
    <name evidence="2" type="ORF">HLI_11230</name>
</gene>
<dbReference type="KEGG" id="hli:HLI_11230"/>
<evidence type="ECO:0000313" key="3">
    <source>
        <dbReference type="Proteomes" id="UP000287756"/>
    </source>
</evidence>
<feature type="transmembrane region" description="Helical" evidence="1">
    <location>
        <begin position="44"/>
        <end position="65"/>
    </location>
</feature>
<sequence length="66" mass="7108">MDVLKLVEAAQGAFAFVSSSYNAYPLEVLSKPFAVTKNRHFKGLLKLVGGDQGVSAFGVLILLFFS</sequence>
<keyword evidence="1" id="KW-0472">Membrane</keyword>
<evidence type="ECO:0000256" key="1">
    <source>
        <dbReference type="SAM" id="Phobius"/>
    </source>
</evidence>
<dbReference type="Proteomes" id="UP000287756">
    <property type="component" value="Chromosome"/>
</dbReference>
<name>A0A410MDF0_9BACI</name>
<keyword evidence="1" id="KW-0812">Transmembrane</keyword>
<accession>A0A410MDF0</accession>
<dbReference type="AlphaFoldDB" id="A0A410MDF0"/>
<reference evidence="2 3" key="1">
    <citation type="submission" date="2018-01" db="EMBL/GenBank/DDBJ databases">
        <title>The whole genome sequencing and assembly of Halobacillus litoralis ERB031 strain.</title>
        <authorList>
            <person name="Lee S.-J."/>
            <person name="Park M.-K."/>
            <person name="Kim J.-Y."/>
            <person name="Lee Y.-J."/>
            <person name="Yi H."/>
            <person name="Bahn Y.-S."/>
            <person name="Kim J.F."/>
            <person name="Lee D.-W."/>
        </authorList>
    </citation>
    <scope>NUCLEOTIDE SEQUENCE [LARGE SCALE GENOMIC DNA]</scope>
    <source>
        <strain evidence="2 3">ERB 031</strain>
    </source>
</reference>
<keyword evidence="1" id="KW-1133">Transmembrane helix</keyword>